<protein>
    <submittedName>
        <fullName evidence="4">Outer membrane protein TolC</fullName>
    </submittedName>
</protein>
<evidence type="ECO:0000256" key="3">
    <source>
        <dbReference type="SAM" id="SignalP"/>
    </source>
</evidence>
<keyword evidence="3" id="KW-0732">Signal</keyword>
<dbReference type="SUPFAM" id="SSF56954">
    <property type="entry name" value="Outer membrane efflux proteins (OEP)"/>
    <property type="match status" value="1"/>
</dbReference>
<feature type="chain" id="PRO_5015512587" evidence="3">
    <location>
        <begin position="22"/>
        <end position="546"/>
    </location>
</feature>
<evidence type="ECO:0000256" key="2">
    <source>
        <dbReference type="SAM" id="MobiDB-lite"/>
    </source>
</evidence>
<feature type="compositionally biased region" description="Polar residues" evidence="2">
    <location>
        <begin position="531"/>
        <end position="540"/>
    </location>
</feature>
<feature type="compositionally biased region" description="Low complexity" evidence="2">
    <location>
        <begin position="496"/>
        <end position="509"/>
    </location>
</feature>
<comment type="caution">
    <text evidence="4">The sequence shown here is derived from an EMBL/GenBank/DDBJ whole genome shotgun (WGS) entry which is preliminary data.</text>
</comment>
<dbReference type="GO" id="GO:0015562">
    <property type="term" value="F:efflux transmembrane transporter activity"/>
    <property type="evidence" value="ECO:0007669"/>
    <property type="project" value="InterPro"/>
</dbReference>
<proteinExistence type="inferred from homology"/>
<dbReference type="InterPro" id="IPR003423">
    <property type="entry name" value="OMP_efflux"/>
</dbReference>
<feature type="compositionally biased region" description="Polar residues" evidence="2">
    <location>
        <begin position="269"/>
        <end position="285"/>
    </location>
</feature>
<dbReference type="Gene3D" id="1.20.1600.10">
    <property type="entry name" value="Outer membrane efflux proteins (OEP)"/>
    <property type="match status" value="1"/>
</dbReference>
<feature type="region of interest" description="Disordered" evidence="2">
    <location>
        <begin position="496"/>
        <end position="546"/>
    </location>
</feature>
<dbReference type="PANTHER" id="PTHR30203:SF24">
    <property type="entry name" value="BLR4935 PROTEIN"/>
    <property type="match status" value="1"/>
</dbReference>
<dbReference type="Pfam" id="PF02321">
    <property type="entry name" value="OEP"/>
    <property type="match status" value="2"/>
</dbReference>
<dbReference type="InParanoid" id="A0A2S8SPI4"/>
<dbReference type="AlphaFoldDB" id="A0A2S8SPI4"/>
<dbReference type="PANTHER" id="PTHR30203">
    <property type="entry name" value="OUTER MEMBRANE CATION EFFLUX PROTEIN"/>
    <property type="match status" value="1"/>
</dbReference>
<organism evidence="4 5">
    <name type="scientific">Abditibacterium utsteinense</name>
    <dbReference type="NCBI Taxonomy" id="1960156"/>
    <lineage>
        <taxon>Bacteria</taxon>
        <taxon>Pseudomonadati</taxon>
        <taxon>Abditibacteriota</taxon>
        <taxon>Abditibacteriia</taxon>
        <taxon>Abditibacteriales</taxon>
        <taxon>Abditibacteriaceae</taxon>
        <taxon>Abditibacterium</taxon>
    </lineage>
</organism>
<evidence type="ECO:0000313" key="4">
    <source>
        <dbReference type="EMBL" id="PQV62689.1"/>
    </source>
</evidence>
<sequence length="546" mass="57644">MFRPFLGLCALSLFTSSVPVAAQNATPLEPLSSPQINEPELSLEELLRLARQNNPQLPIARENREAARERAGATRAFQNPQLQLVPGFTGSREARDEEIILSQPLDLFGQRRAQRGVAQAELRRAETELTLAQRSLVVQVKNSAADLFAAQEAENLGQSGVEIARLFRDAAARKAQLGDVPPVQRQRAELELLRVQNELTSARAERLARRAALNSLIGQAPETPLRVALPVSSALSDLLKTPFALANPGLGGAASGASGSVGGVPITPPLQNAPSPTTNAPLNLPQNPTLGASSQVGSDLIAGRDQFLSGALVRPDIVGAQATLEAQRAQVAAIGRARLPQIEIQARRSAFFGRDGSTALRAVVNVPLFDFGSIGGQKRAAQADVRAQEARINLLRQQAATQVEQALIRLGQQRQMVETYRTGIVPQTLDLLRKTQIGYTAGASTYLEVLDAQRTLRQVQTEYLQALVGVRSSEAALESALGSGLSGDLTGMLSNPSGPAALPGTAAPGTVPQSTFAPNPIAPLGAPPINTLPTSPTAPNAPQGGR</sequence>
<comment type="similarity">
    <text evidence="1">Belongs to the outer membrane factor (OMF) (TC 1.B.17) family.</text>
</comment>
<accession>A0A2S8SPI4</accession>
<keyword evidence="5" id="KW-1185">Reference proteome</keyword>
<dbReference type="Proteomes" id="UP000237684">
    <property type="component" value="Unassembled WGS sequence"/>
</dbReference>
<reference evidence="4 5" key="1">
    <citation type="journal article" date="2018" name="Syst. Appl. Microbiol.">
        <title>Abditibacterium utsteinense sp. nov., the first cultivated member of candidate phylum FBP, isolated from ice-free Antarctic soil samples.</title>
        <authorList>
            <person name="Tahon G."/>
            <person name="Tytgat B."/>
            <person name="Lebbe L."/>
            <person name="Carlier A."/>
            <person name="Willems A."/>
        </authorList>
    </citation>
    <scope>NUCLEOTIDE SEQUENCE [LARGE SCALE GENOMIC DNA]</scope>
    <source>
        <strain evidence="4 5">LMG 29911</strain>
    </source>
</reference>
<dbReference type="RefSeq" id="WP_106381145.1">
    <property type="nucleotide sequence ID" value="NZ_NIGF01000024.1"/>
</dbReference>
<dbReference type="OrthoDB" id="9791261at2"/>
<feature type="region of interest" description="Disordered" evidence="2">
    <location>
        <begin position="264"/>
        <end position="285"/>
    </location>
</feature>
<evidence type="ECO:0000313" key="5">
    <source>
        <dbReference type="Proteomes" id="UP000237684"/>
    </source>
</evidence>
<gene>
    <name evidence="4" type="ORF">B1R32_1245</name>
</gene>
<dbReference type="EMBL" id="NIGF01000024">
    <property type="protein sequence ID" value="PQV62689.1"/>
    <property type="molecule type" value="Genomic_DNA"/>
</dbReference>
<evidence type="ECO:0000256" key="1">
    <source>
        <dbReference type="ARBA" id="ARBA00007613"/>
    </source>
</evidence>
<feature type="signal peptide" evidence="3">
    <location>
        <begin position="1"/>
        <end position="21"/>
    </location>
</feature>
<dbReference type="InterPro" id="IPR010131">
    <property type="entry name" value="MdtP/NodT-like"/>
</dbReference>
<name>A0A2S8SPI4_9BACT</name>